<dbReference type="Gene3D" id="1.20.1250.20">
    <property type="entry name" value="MFS general substrate transporter like domains"/>
    <property type="match status" value="1"/>
</dbReference>
<feature type="transmembrane region" description="Helical" evidence="6">
    <location>
        <begin position="169"/>
        <end position="186"/>
    </location>
</feature>
<evidence type="ECO:0000313" key="8">
    <source>
        <dbReference type="EMBL" id="KOY75905.1"/>
    </source>
</evidence>
<gene>
    <name evidence="8" type="ORF">RZ71_03290</name>
</gene>
<feature type="transmembrane region" description="Helical" evidence="6">
    <location>
        <begin position="262"/>
        <end position="283"/>
    </location>
</feature>
<keyword evidence="3 6" id="KW-0812">Transmembrane</keyword>
<dbReference type="EMBL" id="JXCY01000007">
    <property type="protein sequence ID" value="KOY75905.1"/>
    <property type="molecule type" value="Genomic_DNA"/>
</dbReference>
<reference evidence="8 9" key="1">
    <citation type="journal article" date="2015" name="Genome Biol. Evol.">
        <title>Functionally Structured Genomes in Lactobacillus kunkeei Colonizing the Honey Crop and Food Products of Honeybees and Stingless Bees.</title>
        <authorList>
            <person name="Tamarit D."/>
            <person name="Ellegaard K.M."/>
            <person name="Wikander J."/>
            <person name="Olofsson T."/>
            <person name="Vasquez A."/>
            <person name="Andersson S.G."/>
        </authorList>
    </citation>
    <scope>NUCLEOTIDE SEQUENCE [LARGE SCALE GENOMIC DNA]</scope>
    <source>
        <strain evidence="8 9">LAko</strain>
    </source>
</reference>
<dbReference type="InterPro" id="IPR011701">
    <property type="entry name" value="MFS"/>
</dbReference>
<evidence type="ECO:0000313" key="9">
    <source>
        <dbReference type="Proteomes" id="UP000037778"/>
    </source>
</evidence>
<dbReference type="PATRIC" id="fig|148814.8.peg.1254"/>
<name>A0A0N0UV06_9LACO</name>
<keyword evidence="9" id="KW-1185">Reference proteome</keyword>
<dbReference type="GO" id="GO:0046943">
    <property type="term" value="F:carboxylic acid transmembrane transporter activity"/>
    <property type="evidence" value="ECO:0007669"/>
    <property type="project" value="TreeGrafter"/>
</dbReference>
<dbReference type="PANTHER" id="PTHR23508:SF10">
    <property type="entry name" value="CARBOXYLIC ACID TRANSPORTER PROTEIN HOMOLOG"/>
    <property type="match status" value="1"/>
</dbReference>
<evidence type="ECO:0000256" key="1">
    <source>
        <dbReference type="ARBA" id="ARBA00004651"/>
    </source>
</evidence>
<feature type="transmembrane region" description="Helical" evidence="6">
    <location>
        <begin position="315"/>
        <end position="341"/>
    </location>
</feature>
<feature type="transmembrane region" description="Helical" evidence="6">
    <location>
        <begin position="141"/>
        <end position="163"/>
    </location>
</feature>
<evidence type="ECO:0000256" key="5">
    <source>
        <dbReference type="ARBA" id="ARBA00023136"/>
    </source>
</evidence>
<evidence type="ECO:0000256" key="3">
    <source>
        <dbReference type="ARBA" id="ARBA00022692"/>
    </source>
</evidence>
<sequence>MEIVKESKGFSTNQKRTLASTSTGFALENMDSMFLSFALSSMILTLHISPAAAGLTSSITNIGKFVGALLFGILADKFGRVKVFSYTIFLFAIATGLLFFVHNIYEIYALRFIAGIGAGGEFGAGVALIAENFRGHKIGKLVSWAATGGQLGAIVAAVIAAIILPLYGWNTLFLFGLIPVILAFFIRRHLKESPAFEEEKAKHDNQAPKVSVLELFKTPAIAWQTFGLMVMIVVEKAGYYGIMSWLPTIMQKQLHTSISKSSLWMVVTIIGICVGMATFGYILDWLGPRLAFGLYMIVAAVSIYGIAIAHSPITLLLSSAFAGFFASGFYGGFGAVISRLYPTRIRSTANNTIMACGQLIGGLSPFVMGFLMVKYSLFEIMMMLSSMYIVAVLVMLSIRNIGKFNKEYAK</sequence>
<evidence type="ECO:0000256" key="6">
    <source>
        <dbReference type="SAM" id="Phobius"/>
    </source>
</evidence>
<comment type="caution">
    <text evidence="8">The sequence shown here is derived from an EMBL/GenBank/DDBJ whole genome shotgun (WGS) entry which is preliminary data.</text>
</comment>
<dbReference type="PROSITE" id="PS50850">
    <property type="entry name" value="MFS"/>
    <property type="match status" value="1"/>
</dbReference>
<keyword evidence="5 6" id="KW-0472">Membrane</keyword>
<dbReference type="Pfam" id="PF07690">
    <property type="entry name" value="MFS_1"/>
    <property type="match status" value="1"/>
</dbReference>
<proteinExistence type="predicted"/>
<comment type="subcellular location">
    <subcellularLocation>
        <location evidence="1">Cell membrane</location>
        <topology evidence="1">Multi-pass membrane protein</topology>
    </subcellularLocation>
</comment>
<feature type="transmembrane region" description="Helical" evidence="6">
    <location>
        <begin position="221"/>
        <end position="242"/>
    </location>
</feature>
<keyword evidence="2" id="KW-0813">Transport</keyword>
<dbReference type="PANTHER" id="PTHR23508">
    <property type="entry name" value="CARBOXYLIC ACID TRANSPORTER PROTEIN HOMOLOG"/>
    <property type="match status" value="1"/>
</dbReference>
<organism evidence="8 9">
    <name type="scientific">Apilactobacillus kunkeei</name>
    <dbReference type="NCBI Taxonomy" id="148814"/>
    <lineage>
        <taxon>Bacteria</taxon>
        <taxon>Bacillati</taxon>
        <taxon>Bacillota</taxon>
        <taxon>Bacilli</taxon>
        <taxon>Lactobacillales</taxon>
        <taxon>Lactobacillaceae</taxon>
        <taxon>Apilactobacillus</taxon>
    </lineage>
</organism>
<dbReference type="InterPro" id="IPR020846">
    <property type="entry name" value="MFS_dom"/>
</dbReference>
<evidence type="ECO:0000256" key="4">
    <source>
        <dbReference type="ARBA" id="ARBA00022989"/>
    </source>
</evidence>
<feature type="transmembrane region" description="Helical" evidence="6">
    <location>
        <begin position="83"/>
        <end position="102"/>
    </location>
</feature>
<dbReference type="SUPFAM" id="SSF103473">
    <property type="entry name" value="MFS general substrate transporter"/>
    <property type="match status" value="1"/>
</dbReference>
<feature type="domain" description="Major facilitator superfamily (MFS) profile" evidence="7">
    <location>
        <begin position="17"/>
        <end position="403"/>
    </location>
</feature>
<dbReference type="AlphaFoldDB" id="A0A0N0UV06"/>
<dbReference type="RefSeq" id="WP_053792134.1">
    <property type="nucleotide sequence ID" value="NZ_JXCY01000007.1"/>
</dbReference>
<feature type="transmembrane region" description="Helical" evidence="6">
    <location>
        <begin position="290"/>
        <end position="309"/>
    </location>
</feature>
<keyword evidence="4 6" id="KW-1133">Transmembrane helix</keyword>
<evidence type="ECO:0000259" key="7">
    <source>
        <dbReference type="PROSITE" id="PS50850"/>
    </source>
</evidence>
<feature type="transmembrane region" description="Helical" evidence="6">
    <location>
        <begin position="108"/>
        <end position="129"/>
    </location>
</feature>
<dbReference type="Proteomes" id="UP000037778">
    <property type="component" value="Unassembled WGS sequence"/>
</dbReference>
<evidence type="ECO:0000256" key="2">
    <source>
        <dbReference type="ARBA" id="ARBA00022448"/>
    </source>
</evidence>
<accession>A0A0N0UV06</accession>
<feature type="transmembrane region" description="Helical" evidence="6">
    <location>
        <begin position="34"/>
        <end position="53"/>
    </location>
</feature>
<dbReference type="InterPro" id="IPR036259">
    <property type="entry name" value="MFS_trans_sf"/>
</dbReference>
<feature type="transmembrane region" description="Helical" evidence="6">
    <location>
        <begin position="377"/>
        <end position="398"/>
    </location>
</feature>
<feature type="transmembrane region" description="Helical" evidence="6">
    <location>
        <begin position="353"/>
        <end position="371"/>
    </location>
</feature>
<dbReference type="GO" id="GO:0005886">
    <property type="term" value="C:plasma membrane"/>
    <property type="evidence" value="ECO:0007669"/>
    <property type="project" value="UniProtKB-SubCell"/>
</dbReference>
<protein>
    <submittedName>
        <fullName evidence="8">Permease</fullName>
    </submittedName>
</protein>